<feature type="domain" description="Amidohydrolase 3" evidence="3">
    <location>
        <begin position="442"/>
        <end position="518"/>
    </location>
</feature>
<feature type="coiled-coil region" evidence="1">
    <location>
        <begin position="278"/>
        <end position="305"/>
    </location>
</feature>
<organism evidence="4">
    <name type="scientific">marine metagenome</name>
    <dbReference type="NCBI Taxonomy" id="408172"/>
    <lineage>
        <taxon>unclassified sequences</taxon>
        <taxon>metagenomes</taxon>
        <taxon>ecological metagenomes</taxon>
    </lineage>
</organism>
<dbReference type="AlphaFoldDB" id="A0A381X5Z2"/>
<dbReference type="SUPFAM" id="SSF51556">
    <property type="entry name" value="Metallo-dependent hydrolases"/>
    <property type="match status" value="1"/>
</dbReference>
<dbReference type="Gene3D" id="2.30.40.10">
    <property type="entry name" value="Urease, subunit C, domain 1"/>
    <property type="match status" value="1"/>
</dbReference>
<accession>A0A381X5Z2</accession>
<evidence type="ECO:0000259" key="2">
    <source>
        <dbReference type="Pfam" id="PF00144"/>
    </source>
</evidence>
<dbReference type="Gene3D" id="3.40.710.10">
    <property type="entry name" value="DD-peptidase/beta-lactamase superfamily"/>
    <property type="match status" value="1"/>
</dbReference>
<dbReference type="InterPro" id="IPR050491">
    <property type="entry name" value="AmpC-like"/>
</dbReference>
<name>A0A381X5Z2_9ZZZZ</name>
<dbReference type="InterPro" id="IPR011059">
    <property type="entry name" value="Metal-dep_hydrolase_composite"/>
</dbReference>
<feature type="domain" description="Amidohydrolase 3" evidence="3">
    <location>
        <begin position="102"/>
        <end position="285"/>
    </location>
</feature>
<reference evidence="4" key="1">
    <citation type="submission" date="2018-05" db="EMBL/GenBank/DDBJ databases">
        <authorList>
            <person name="Lanie J.A."/>
            <person name="Ng W.-L."/>
            <person name="Kazmierczak K.M."/>
            <person name="Andrzejewski T.M."/>
            <person name="Davidsen T.M."/>
            <person name="Wayne K.J."/>
            <person name="Tettelin H."/>
            <person name="Glass J.I."/>
            <person name="Rusch D."/>
            <person name="Podicherti R."/>
            <person name="Tsui H.-C.T."/>
            <person name="Winkler M.E."/>
        </authorList>
    </citation>
    <scope>NUCLEOTIDE SEQUENCE</scope>
</reference>
<protein>
    <recommendedName>
        <fullName evidence="5">Beta-lactamase-related domain-containing protein</fullName>
    </recommendedName>
</protein>
<dbReference type="InterPro" id="IPR001466">
    <property type="entry name" value="Beta-lactam-related"/>
</dbReference>
<dbReference type="InterPro" id="IPR023100">
    <property type="entry name" value="D-aminoacylase_insert_dom_sf"/>
</dbReference>
<dbReference type="Gene3D" id="3.30.1490.130">
    <property type="entry name" value="D-aminoacylase. Domain 3"/>
    <property type="match status" value="1"/>
</dbReference>
<evidence type="ECO:0008006" key="5">
    <source>
        <dbReference type="Google" id="ProtNLM"/>
    </source>
</evidence>
<evidence type="ECO:0000256" key="1">
    <source>
        <dbReference type="SAM" id="Coils"/>
    </source>
</evidence>
<dbReference type="CDD" id="cd01297">
    <property type="entry name" value="D-aminoacylase"/>
    <property type="match status" value="1"/>
</dbReference>
<dbReference type="Gene3D" id="3.20.20.140">
    <property type="entry name" value="Metal-dependent hydrolases"/>
    <property type="match status" value="1"/>
</dbReference>
<dbReference type="Pfam" id="PF00144">
    <property type="entry name" value="Beta-lactamase"/>
    <property type="match status" value="1"/>
</dbReference>
<evidence type="ECO:0000259" key="3">
    <source>
        <dbReference type="Pfam" id="PF07969"/>
    </source>
</evidence>
<dbReference type="EMBL" id="UINC01013883">
    <property type="protein sequence ID" value="SVA59643.1"/>
    <property type="molecule type" value="Genomic_DNA"/>
</dbReference>
<gene>
    <name evidence="4" type="ORF">METZ01_LOCUS112497</name>
</gene>
<dbReference type="InterPro" id="IPR012338">
    <property type="entry name" value="Beta-lactam/transpept-like"/>
</dbReference>
<sequence length="896" mass="100518">MFPEELQQDYPNPTPVCCSECAGMVRTCRRSESSIAKMFKYLNLLILLFVFFTACDPGYEHDIVIRNGTIVDGAGKPRFRGDIAINGNLITNVGTVDGAGRKEIDAQGKIVAPGFIDTHSHHDWEIFEKPDALAAVSQGITTLFIGQDGFSSHPMPAFTSRLKRKPAAVNIASFAGHNTLRELVLGQDFRRTATASEIEKMSAMLAADMEAGAWGLSSGLEYDPGIYSNLEEVIELARIAAAKGGRYVSHIRSEDRYFWKAIDEIISVGEIAQIPVQISHLKLALQRLLGRTDELKEKLDKARLKGIAISADVYPYTYWQSTMQVLFPERNFNDRSEAEFVLSQITTPAGFTFTQYDPNPDYTGRTLQQISELRNEDPPATLLALLAETLDKEDSESIIAESMREEDIIDLIQWKYTNICTDGGSDGGHPRGYGTYPRVLGKYVRENGWLTLEEAIYKMTGLAAQNMGLKGRGVLKAGNYADMVIFDPETIIDKATYQNSTAVSEGMEAVFVNGRPVFLNNKTTRYRPGKFLYGPGYNVEQCVDELTAYFNRQINADDPGVALMVRKDGRIIYQRGFGLADLETKENIDSHSSFRMASVSKQFFAAAILICQEKGLLTVKDPVTKYISNQYFTGITIEHLVHHTSGIADYYDEAFKTWEGSRNRNNADMIKYFKESYRLPYFQPGEKYQYCNPGYELIVTIIETVSGQNIYDFMDEHVFSPLGLDETQVFEGIKDFHCPQRVLGYTKKKGKFGEDDYTFLNGIIGAGGLYTSLNDYSKWLDALDNQRLLSAGSMAMMYEPARLNDGSMAAVDDRTLKDFLFPDDSTYSSYGFGWVLTKGKESAVSHSGSWVGFRNYVFRNLDSGVDIIMFSNRGGALEKHWFRSVLQRIDKTIMSH</sequence>
<dbReference type="GO" id="GO:0016811">
    <property type="term" value="F:hydrolase activity, acting on carbon-nitrogen (but not peptide) bonds, in linear amides"/>
    <property type="evidence" value="ECO:0007669"/>
    <property type="project" value="InterPro"/>
</dbReference>
<dbReference type="InterPro" id="IPR013108">
    <property type="entry name" value="Amidohydro_3"/>
</dbReference>
<dbReference type="SUPFAM" id="SSF51338">
    <property type="entry name" value="Composite domain of metallo-dependent hydrolases"/>
    <property type="match status" value="1"/>
</dbReference>
<dbReference type="Pfam" id="PF07969">
    <property type="entry name" value="Amidohydro_3"/>
    <property type="match status" value="2"/>
</dbReference>
<evidence type="ECO:0000313" key="4">
    <source>
        <dbReference type="EMBL" id="SVA59643.1"/>
    </source>
</evidence>
<proteinExistence type="predicted"/>
<feature type="domain" description="Beta-lactamase-related" evidence="2">
    <location>
        <begin position="557"/>
        <end position="876"/>
    </location>
</feature>
<keyword evidence="1" id="KW-0175">Coiled coil</keyword>
<dbReference type="PANTHER" id="PTHR46825:SF9">
    <property type="entry name" value="BETA-LACTAMASE-RELATED DOMAIN-CONTAINING PROTEIN"/>
    <property type="match status" value="1"/>
</dbReference>
<dbReference type="PANTHER" id="PTHR46825">
    <property type="entry name" value="D-ALANYL-D-ALANINE-CARBOXYPEPTIDASE/ENDOPEPTIDASE AMPH"/>
    <property type="match status" value="1"/>
</dbReference>
<dbReference type="InterPro" id="IPR032466">
    <property type="entry name" value="Metal_Hydrolase"/>
</dbReference>
<dbReference type="SUPFAM" id="SSF56601">
    <property type="entry name" value="beta-lactamase/transpeptidase-like"/>
    <property type="match status" value="1"/>
</dbReference>